<evidence type="ECO:0000313" key="3">
    <source>
        <dbReference type="Proteomes" id="UP000002669"/>
    </source>
</evidence>
<dbReference type="AlphaFoldDB" id="E4UQ43"/>
<feature type="compositionally biased region" description="Basic residues" evidence="1">
    <location>
        <begin position="192"/>
        <end position="203"/>
    </location>
</feature>
<feature type="region of interest" description="Disordered" evidence="1">
    <location>
        <begin position="169"/>
        <end position="203"/>
    </location>
</feature>
<dbReference type="InParanoid" id="E4UQ43"/>
<sequence>MRKRGWRRCAWKARGIPCSLTLAIKLVYDFYTYWGFLLGLQCRHRPATLGGEVHISAGVSGSIVLGDSLIYSFSPPTPSVSTLFWRSRLTATSPGSAVSQAKPLVRSSLFESGVLLPLLDLKSYGYASHQYHQPLPKMVAGTNKSETPQGGKNNLQLAQLWPQPINALKAQKGQSQPTNMPGQRTPKTNHQLAHRGHNQSKSS</sequence>
<dbReference type="EMBL" id="DS989823">
    <property type="protein sequence ID" value="EFQ99962.1"/>
    <property type="molecule type" value="Genomic_DNA"/>
</dbReference>
<gene>
    <name evidence="2" type="ORF">MGYG_02970</name>
</gene>
<protein>
    <submittedName>
        <fullName evidence="2">Uncharacterized protein</fullName>
    </submittedName>
</protein>
<evidence type="ECO:0000313" key="2">
    <source>
        <dbReference type="EMBL" id="EFQ99962.1"/>
    </source>
</evidence>
<feature type="compositionally biased region" description="Polar residues" evidence="1">
    <location>
        <begin position="172"/>
        <end position="191"/>
    </location>
</feature>
<dbReference type="RefSeq" id="XP_003175445.1">
    <property type="nucleotide sequence ID" value="XM_003175397.1"/>
</dbReference>
<dbReference type="GeneID" id="10030753"/>
<accession>E4UQ43</accession>
<name>E4UQ43_ARTGP</name>
<organism evidence="3">
    <name type="scientific">Arthroderma gypseum (strain ATCC MYA-4604 / CBS 118893)</name>
    <name type="common">Microsporum gypseum</name>
    <dbReference type="NCBI Taxonomy" id="535722"/>
    <lineage>
        <taxon>Eukaryota</taxon>
        <taxon>Fungi</taxon>
        <taxon>Dikarya</taxon>
        <taxon>Ascomycota</taxon>
        <taxon>Pezizomycotina</taxon>
        <taxon>Eurotiomycetes</taxon>
        <taxon>Eurotiomycetidae</taxon>
        <taxon>Onygenales</taxon>
        <taxon>Arthrodermataceae</taxon>
        <taxon>Nannizzia</taxon>
    </lineage>
</organism>
<dbReference type="Proteomes" id="UP000002669">
    <property type="component" value="Unassembled WGS sequence"/>
</dbReference>
<proteinExistence type="predicted"/>
<dbReference type="HOGENOM" id="CLU_1348634_0_0_1"/>
<dbReference type="VEuPathDB" id="FungiDB:MGYG_02970"/>
<keyword evidence="3" id="KW-1185">Reference proteome</keyword>
<evidence type="ECO:0000256" key="1">
    <source>
        <dbReference type="SAM" id="MobiDB-lite"/>
    </source>
</evidence>
<reference evidence="3" key="1">
    <citation type="journal article" date="2012" name="MBio">
        <title>Comparative genome analysis of Trichophyton rubrum and related dermatophytes reveals candidate genes involved in infection.</title>
        <authorList>
            <person name="Martinez D.A."/>
            <person name="Oliver B.G."/>
            <person name="Graeser Y."/>
            <person name="Goldberg J.M."/>
            <person name="Li W."/>
            <person name="Martinez-Rossi N.M."/>
            <person name="Monod M."/>
            <person name="Shelest E."/>
            <person name="Barton R.C."/>
            <person name="Birch E."/>
            <person name="Brakhage A.A."/>
            <person name="Chen Z."/>
            <person name="Gurr S.J."/>
            <person name="Heiman D."/>
            <person name="Heitman J."/>
            <person name="Kosti I."/>
            <person name="Rossi A."/>
            <person name="Saif S."/>
            <person name="Samalova M."/>
            <person name="Saunders C.W."/>
            <person name="Shea T."/>
            <person name="Summerbell R.C."/>
            <person name="Xu J."/>
            <person name="Young S."/>
            <person name="Zeng Q."/>
            <person name="Birren B.W."/>
            <person name="Cuomo C.A."/>
            <person name="White T.C."/>
        </authorList>
    </citation>
    <scope>NUCLEOTIDE SEQUENCE [LARGE SCALE GENOMIC DNA]</scope>
    <source>
        <strain evidence="3">ATCC MYA-4604 / CBS 118893</strain>
    </source>
</reference>